<dbReference type="EMBL" id="CM007896">
    <property type="protein sequence ID" value="OTG20728.1"/>
    <property type="molecule type" value="Genomic_DNA"/>
</dbReference>
<proteinExistence type="predicted"/>
<dbReference type="Gramene" id="mRNA:HanXRQr2_Chr07g0303731">
    <property type="protein sequence ID" value="mRNA:HanXRQr2_Chr07g0303731"/>
    <property type="gene ID" value="HanXRQr2_Chr07g0303731"/>
</dbReference>
<dbReference type="EMBL" id="MNCJ02000322">
    <property type="protein sequence ID" value="KAF5799365.1"/>
    <property type="molecule type" value="Genomic_DNA"/>
</dbReference>
<evidence type="ECO:0000313" key="2">
    <source>
        <dbReference type="EMBL" id="KAF5799365.1"/>
    </source>
</evidence>
<evidence type="ECO:0000313" key="3">
    <source>
        <dbReference type="EMBL" id="OTG20728.1"/>
    </source>
</evidence>
<feature type="region of interest" description="Disordered" evidence="1">
    <location>
        <begin position="1"/>
        <end position="20"/>
    </location>
</feature>
<name>A0A251UBK2_HELAN</name>
<sequence length="60" mass="7365">MSRGGGGVSQRGFGSTWQRRQRSLGFRRPFWLERRQRCEFRRRPTLRRRSDEVQHQQHPL</sequence>
<reference evidence="2 4" key="1">
    <citation type="journal article" date="2017" name="Nature">
        <title>The sunflower genome provides insights into oil metabolism, flowering and Asterid evolution.</title>
        <authorList>
            <person name="Badouin H."/>
            <person name="Gouzy J."/>
            <person name="Grassa C.J."/>
            <person name="Murat F."/>
            <person name="Staton S.E."/>
            <person name="Cottret L."/>
            <person name="Lelandais-Briere C."/>
            <person name="Owens G.L."/>
            <person name="Carrere S."/>
            <person name="Mayjonade B."/>
            <person name="Legrand L."/>
            <person name="Gill N."/>
            <person name="Kane N.C."/>
            <person name="Bowers J.E."/>
            <person name="Hubner S."/>
            <person name="Bellec A."/>
            <person name="Berard A."/>
            <person name="Berges H."/>
            <person name="Blanchet N."/>
            <person name="Boniface M.C."/>
            <person name="Brunel D."/>
            <person name="Catrice O."/>
            <person name="Chaidir N."/>
            <person name="Claudel C."/>
            <person name="Donnadieu C."/>
            <person name="Faraut T."/>
            <person name="Fievet G."/>
            <person name="Helmstetter N."/>
            <person name="King M."/>
            <person name="Knapp S.J."/>
            <person name="Lai Z."/>
            <person name="Le Paslier M.C."/>
            <person name="Lippi Y."/>
            <person name="Lorenzon L."/>
            <person name="Mandel J.R."/>
            <person name="Marage G."/>
            <person name="Marchand G."/>
            <person name="Marquand E."/>
            <person name="Bret-Mestries E."/>
            <person name="Morien E."/>
            <person name="Nambeesan S."/>
            <person name="Nguyen T."/>
            <person name="Pegot-Espagnet P."/>
            <person name="Pouilly N."/>
            <person name="Raftis F."/>
            <person name="Sallet E."/>
            <person name="Schiex T."/>
            <person name="Thomas J."/>
            <person name="Vandecasteele C."/>
            <person name="Vares D."/>
            <person name="Vear F."/>
            <person name="Vautrin S."/>
            <person name="Crespi M."/>
            <person name="Mangin B."/>
            <person name="Burke J.M."/>
            <person name="Salse J."/>
            <person name="Munos S."/>
            <person name="Vincourt P."/>
            <person name="Rieseberg L.H."/>
            <person name="Langlade N.B."/>
        </authorList>
    </citation>
    <scope>NUCLEOTIDE SEQUENCE [LARGE SCALE GENOMIC DNA]</scope>
    <source>
        <strain evidence="4">cv. SF193</strain>
        <tissue evidence="2">Leaves</tissue>
    </source>
</reference>
<dbReference type="Proteomes" id="UP000215914">
    <property type="component" value="Chromosome 7"/>
</dbReference>
<reference evidence="2" key="3">
    <citation type="submission" date="2020-06" db="EMBL/GenBank/DDBJ databases">
        <title>Helianthus annuus Genome sequencing and assembly Release 2.</title>
        <authorList>
            <person name="Gouzy J."/>
            <person name="Langlade N."/>
            <person name="Munos S."/>
        </authorList>
    </citation>
    <scope>NUCLEOTIDE SEQUENCE</scope>
    <source>
        <tissue evidence="2">Leaves</tissue>
    </source>
</reference>
<dbReference type="InParanoid" id="A0A251UBK2"/>
<organism evidence="3 4">
    <name type="scientific">Helianthus annuus</name>
    <name type="common">Common sunflower</name>
    <dbReference type="NCBI Taxonomy" id="4232"/>
    <lineage>
        <taxon>Eukaryota</taxon>
        <taxon>Viridiplantae</taxon>
        <taxon>Streptophyta</taxon>
        <taxon>Embryophyta</taxon>
        <taxon>Tracheophyta</taxon>
        <taxon>Spermatophyta</taxon>
        <taxon>Magnoliopsida</taxon>
        <taxon>eudicotyledons</taxon>
        <taxon>Gunneridae</taxon>
        <taxon>Pentapetalae</taxon>
        <taxon>asterids</taxon>
        <taxon>campanulids</taxon>
        <taxon>Asterales</taxon>
        <taxon>Asteraceae</taxon>
        <taxon>Asteroideae</taxon>
        <taxon>Heliantheae alliance</taxon>
        <taxon>Heliantheae</taxon>
        <taxon>Helianthus</taxon>
    </lineage>
</organism>
<evidence type="ECO:0000256" key="1">
    <source>
        <dbReference type="SAM" id="MobiDB-lite"/>
    </source>
</evidence>
<protein>
    <submittedName>
        <fullName evidence="3">Uncharacterized protein</fullName>
    </submittedName>
</protein>
<keyword evidence="4" id="KW-1185">Reference proteome</keyword>
<accession>A0A251UBK2</accession>
<evidence type="ECO:0000313" key="4">
    <source>
        <dbReference type="Proteomes" id="UP000215914"/>
    </source>
</evidence>
<dbReference type="AlphaFoldDB" id="A0A251UBK2"/>
<reference evidence="3" key="2">
    <citation type="submission" date="2017-02" db="EMBL/GenBank/DDBJ databases">
        <title>Sunflower complete genome.</title>
        <authorList>
            <person name="Langlade N."/>
            <person name="Munos S."/>
        </authorList>
    </citation>
    <scope>NUCLEOTIDE SEQUENCE [LARGE SCALE GENOMIC DNA]</scope>
    <source>
        <tissue evidence="3">Leaves</tissue>
    </source>
</reference>
<gene>
    <name evidence="3" type="ORF">HannXRQ_Chr07g0196301</name>
    <name evidence="2" type="ORF">HanXRQr2_Chr07g0303731</name>
</gene>